<dbReference type="InterPro" id="IPR037682">
    <property type="entry name" value="TonB_C"/>
</dbReference>
<dbReference type="Proteomes" id="UP001291309">
    <property type="component" value="Unassembled WGS sequence"/>
</dbReference>
<dbReference type="RefSeq" id="WP_321549538.1">
    <property type="nucleotide sequence ID" value="NZ_JAXIVS010000012.1"/>
</dbReference>
<name>A0ABU5HBH4_9BACT</name>
<dbReference type="EMBL" id="JAXIVS010000012">
    <property type="protein sequence ID" value="MDY7230825.1"/>
    <property type="molecule type" value="Genomic_DNA"/>
</dbReference>
<reference evidence="4 5" key="1">
    <citation type="submission" date="2023-12" db="EMBL/GenBank/DDBJ databases">
        <title>the genome sequence of Hyalangium sp. s54d21.</title>
        <authorList>
            <person name="Zhang X."/>
        </authorList>
    </citation>
    <scope>NUCLEOTIDE SEQUENCE [LARGE SCALE GENOMIC DNA]</scope>
    <source>
        <strain evidence="5">s54d21</strain>
    </source>
</reference>
<sequence>MFQSVVDQRGWRSGRIGTGAGVSVLVHAGVFAAALFLSAGAAKEITQEPPEVVFKVAPPQPPRGNPNPSTPKQVAQPKPKPKPKKFTQPSVIPPTPPPEVEPATTPEPDPVDDLPYIEGSDPDGVDEGGVPGAKVITGLEQALTALEPTGDETVPFGQGMKPPKLVSGAPIQYTREALEASVRGMLVAKCVITREGEVENCKVIKGLPHMDVAVLSALETRQYSPVMWQGKPISVSYMFNIKLEMPR</sequence>
<feature type="region of interest" description="Disordered" evidence="1">
    <location>
        <begin position="52"/>
        <end position="132"/>
    </location>
</feature>
<keyword evidence="5" id="KW-1185">Reference proteome</keyword>
<keyword evidence="2" id="KW-1133">Transmembrane helix</keyword>
<dbReference type="PANTHER" id="PTHR33446">
    <property type="entry name" value="PROTEIN TONB-RELATED"/>
    <property type="match status" value="1"/>
</dbReference>
<keyword evidence="2" id="KW-0472">Membrane</keyword>
<feature type="domain" description="TonB C-terminal" evidence="3">
    <location>
        <begin position="171"/>
        <end position="241"/>
    </location>
</feature>
<feature type="transmembrane region" description="Helical" evidence="2">
    <location>
        <begin position="20"/>
        <end position="42"/>
    </location>
</feature>
<feature type="compositionally biased region" description="Pro residues" evidence="1">
    <location>
        <begin position="91"/>
        <end position="108"/>
    </location>
</feature>
<dbReference type="Gene3D" id="3.30.1150.10">
    <property type="match status" value="1"/>
</dbReference>
<organism evidence="4 5">
    <name type="scientific">Hyalangium rubrum</name>
    <dbReference type="NCBI Taxonomy" id="3103134"/>
    <lineage>
        <taxon>Bacteria</taxon>
        <taxon>Pseudomonadati</taxon>
        <taxon>Myxococcota</taxon>
        <taxon>Myxococcia</taxon>
        <taxon>Myxococcales</taxon>
        <taxon>Cystobacterineae</taxon>
        <taxon>Archangiaceae</taxon>
        <taxon>Hyalangium</taxon>
    </lineage>
</organism>
<protein>
    <submittedName>
        <fullName evidence="4">Energy transducer TonB</fullName>
    </submittedName>
</protein>
<accession>A0ABU5HBH4</accession>
<comment type="caution">
    <text evidence="4">The sequence shown here is derived from an EMBL/GenBank/DDBJ whole genome shotgun (WGS) entry which is preliminary data.</text>
</comment>
<proteinExistence type="predicted"/>
<gene>
    <name evidence="4" type="ORF">SYV04_30805</name>
</gene>
<dbReference type="SUPFAM" id="SSF74653">
    <property type="entry name" value="TolA/TonB C-terminal domain"/>
    <property type="match status" value="1"/>
</dbReference>
<feature type="compositionally biased region" description="Pro residues" evidence="1">
    <location>
        <begin position="58"/>
        <end position="69"/>
    </location>
</feature>
<dbReference type="InterPro" id="IPR051045">
    <property type="entry name" value="TonB-dependent_transducer"/>
</dbReference>
<evidence type="ECO:0000259" key="3">
    <source>
        <dbReference type="Pfam" id="PF03544"/>
    </source>
</evidence>
<dbReference type="Pfam" id="PF03544">
    <property type="entry name" value="TonB_C"/>
    <property type="match status" value="1"/>
</dbReference>
<evidence type="ECO:0000313" key="4">
    <source>
        <dbReference type="EMBL" id="MDY7230825.1"/>
    </source>
</evidence>
<evidence type="ECO:0000313" key="5">
    <source>
        <dbReference type="Proteomes" id="UP001291309"/>
    </source>
</evidence>
<evidence type="ECO:0000256" key="2">
    <source>
        <dbReference type="SAM" id="Phobius"/>
    </source>
</evidence>
<evidence type="ECO:0000256" key="1">
    <source>
        <dbReference type="SAM" id="MobiDB-lite"/>
    </source>
</evidence>
<keyword evidence="2" id="KW-0812">Transmembrane</keyword>